<proteinExistence type="inferred from homology"/>
<evidence type="ECO:0000313" key="1">
    <source>
        <dbReference type="EMBL" id="OIQ94593.1"/>
    </source>
</evidence>
<dbReference type="EMBL" id="MLJW01000183">
    <property type="protein sequence ID" value="OIQ94593.1"/>
    <property type="molecule type" value="Genomic_DNA"/>
</dbReference>
<accession>A0A1J5RFN3</accession>
<dbReference type="NCBIfam" id="NF033689">
    <property type="entry name" value="N2Fix_CO_CowN"/>
    <property type="match status" value="1"/>
</dbReference>
<reference evidence="1" key="1">
    <citation type="submission" date="2016-10" db="EMBL/GenBank/DDBJ databases">
        <title>Sequence of Gallionella enrichment culture.</title>
        <authorList>
            <person name="Poehlein A."/>
            <person name="Muehling M."/>
            <person name="Daniel R."/>
        </authorList>
    </citation>
    <scope>NUCLEOTIDE SEQUENCE</scope>
</reference>
<organism evidence="1">
    <name type="scientific">mine drainage metagenome</name>
    <dbReference type="NCBI Taxonomy" id="410659"/>
    <lineage>
        <taxon>unclassified sequences</taxon>
        <taxon>metagenomes</taxon>
        <taxon>ecological metagenomes</taxon>
    </lineage>
</organism>
<dbReference type="HAMAP" id="MF_02117">
    <property type="entry name" value="CowN"/>
    <property type="match status" value="1"/>
</dbReference>
<dbReference type="Pfam" id="PF20543">
    <property type="entry name" value="CowN"/>
    <property type="match status" value="1"/>
</dbReference>
<dbReference type="InterPro" id="IPR024899">
    <property type="entry name" value="CowN"/>
</dbReference>
<dbReference type="GO" id="GO:0009399">
    <property type="term" value="P:nitrogen fixation"/>
    <property type="evidence" value="ECO:0007669"/>
    <property type="project" value="InterPro"/>
</dbReference>
<dbReference type="AlphaFoldDB" id="A0A1J5RFN3"/>
<comment type="caution">
    <text evidence="1">The sequence shown here is derived from an EMBL/GenBank/DDBJ whole genome shotgun (WGS) entry which is preliminary data.</text>
</comment>
<gene>
    <name evidence="1" type="primary">cowN</name>
    <name evidence="1" type="ORF">GALL_234500</name>
</gene>
<name>A0A1J5RFN3_9ZZZZ</name>
<sequence length="92" mass="10698">MSEPTRYRSFATIDFDGNIEAVLAHLQPYFALENPFLERFRQRLHQAENTERPQADTLLLLHAHATYLSDLFEEHDDHPALAALAKLEEECF</sequence>
<protein>
    <submittedName>
        <fullName evidence="1">N(2)-fixation sustaining protein CowN</fullName>
    </submittedName>
</protein>